<dbReference type="Pfam" id="PF18267">
    <property type="entry name" value="Rubredoxin_C"/>
    <property type="match status" value="1"/>
</dbReference>
<feature type="domain" description="BFD-like [2Fe-2S]-binding" evidence="19">
    <location>
        <begin position="418"/>
        <end position="467"/>
    </location>
</feature>
<dbReference type="GO" id="GO:0051539">
    <property type="term" value="F:4 iron, 4 sulfur cluster binding"/>
    <property type="evidence" value="ECO:0007669"/>
    <property type="project" value="UniProtKB-KW"/>
</dbReference>
<dbReference type="SUPFAM" id="SSF55124">
    <property type="entry name" value="Nitrite/Sulfite reductase N-terminal domain-like"/>
    <property type="match status" value="1"/>
</dbReference>
<evidence type="ECO:0000256" key="14">
    <source>
        <dbReference type="ARBA" id="ARBA00034078"/>
    </source>
</evidence>
<dbReference type="InterPro" id="IPR017121">
    <property type="entry name" value="Nitrite_Rdtase_lsu"/>
</dbReference>
<organism evidence="22 23">
    <name type="scientific">Marinithermofilum abyssi</name>
    <dbReference type="NCBI Taxonomy" id="1571185"/>
    <lineage>
        <taxon>Bacteria</taxon>
        <taxon>Bacillati</taxon>
        <taxon>Bacillota</taxon>
        <taxon>Bacilli</taxon>
        <taxon>Bacillales</taxon>
        <taxon>Thermoactinomycetaceae</taxon>
        <taxon>Marinithermofilum</taxon>
    </lineage>
</organism>
<comment type="cofactor">
    <cofactor evidence="16">
        <name>[4Fe-4S] cluster</name>
        <dbReference type="ChEBI" id="CHEBI:49883"/>
    </cofactor>
    <text evidence="16">Binds 1 [4Fe-4S] cluster per subunit.</text>
</comment>
<dbReference type="Proteomes" id="UP000625210">
    <property type="component" value="Unassembled WGS sequence"/>
</dbReference>
<comment type="cofactor">
    <cofactor evidence="14">
        <name>[2Fe-2S] cluster</name>
        <dbReference type="ChEBI" id="CHEBI:190135"/>
    </cofactor>
</comment>
<dbReference type="GO" id="GO:0042128">
    <property type="term" value="P:nitrate assimilation"/>
    <property type="evidence" value="ECO:0007669"/>
    <property type="project" value="UniProtKB-UniRule"/>
</dbReference>
<keyword evidence="23" id="KW-1185">Reference proteome</keyword>
<keyword evidence="6 15" id="KW-0285">Flavoprotein</keyword>
<evidence type="ECO:0000313" key="23">
    <source>
        <dbReference type="Proteomes" id="UP000625210"/>
    </source>
</evidence>
<evidence type="ECO:0000256" key="12">
    <source>
        <dbReference type="ARBA" id="ARBA00023014"/>
    </source>
</evidence>
<dbReference type="PANTHER" id="PTHR43809:SF1">
    <property type="entry name" value="NITRITE REDUCTASE (NADH) LARGE SUBUNIT"/>
    <property type="match status" value="1"/>
</dbReference>
<dbReference type="RefSeq" id="WP_188647395.1">
    <property type="nucleotide sequence ID" value="NZ_BMHQ01000005.1"/>
</dbReference>
<dbReference type="InterPro" id="IPR007419">
    <property type="entry name" value="BFD-like_2Fe2S-bd_dom"/>
</dbReference>
<dbReference type="Pfam" id="PF03460">
    <property type="entry name" value="NIR_SIR_ferr"/>
    <property type="match status" value="1"/>
</dbReference>
<dbReference type="InterPro" id="IPR005117">
    <property type="entry name" value="NiRdtase/SiRdtase_haem-b_fer"/>
</dbReference>
<dbReference type="InterPro" id="IPR052034">
    <property type="entry name" value="NasD-like"/>
</dbReference>
<keyword evidence="13 15" id="KW-0534">Nitrate assimilation</keyword>
<comment type="pathway">
    <text evidence="2">Nitrogen metabolism; nitrate reduction (assimilation).</text>
</comment>
<dbReference type="EMBL" id="BMHQ01000005">
    <property type="protein sequence ID" value="GGE15365.1"/>
    <property type="molecule type" value="Genomic_DNA"/>
</dbReference>
<name>A0A8J2VCT5_9BACL</name>
<dbReference type="FunFam" id="3.50.50.60:FF:000033">
    <property type="entry name" value="Nitrite reductase [NAD(P)H], large subunit"/>
    <property type="match status" value="1"/>
</dbReference>
<feature type="binding site" evidence="16">
    <location>
        <position position="677"/>
    </location>
    <ligand>
        <name>[4Fe-4S] cluster</name>
        <dbReference type="ChEBI" id="CHEBI:49883"/>
    </ligand>
</feature>
<dbReference type="CDD" id="cd19943">
    <property type="entry name" value="NirB_Fer2_BFD-like_1"/>
    <property type="match status" value="1"/>
</dbReference>
<feature type="binding site" evidence="16">
    <location>
        <position position="681"/>
    </location>
    <ligand>
        <name>[4Fe-4S] cluster</name>
        <dbReference type="ChEBI" id="CHEBI:49883"/>
    </ligand>
</feature>
<dbReference type="GO" id="GO:0020037">
    <property type="term" value="F:heme binding"/>
    <property type="evidence" value="ECO:0007669"/>
    <property type="project" value="InterPro"/>
</dbReference>
<dbReference type="Gene3D" id="3.30.390.30">
    <property type="match status" value="1"/>
</dbReference>
<comment type="cofactor">
    <cofactor evidence="1 15">
        <name>FAD</name>
        <dbReference type="ChEBI" id="CHEBI:57692"/>
    </cofactor>
</comment>
<dbReference type="InterPro" id="IPR036136">
    <property type="entry name" value="Nit/Sulf_reduc_fer-like_dom_sf"/>
</dbReference>
<evidence type="ECO:0000256" key="6">
    <source>
        <dbReference type="ARBA" id="ARBA00022630"/>
    </source>
</evidence>
<protein>
    <submittedName>
        <fullName evidence="22">Nitrite reductase [NAD(P)H]</fullName>
    </submittedName>
</protein>
<dbReference type="GO" id="GO:0046872">
    <property type="term" value="F:metal ion binding"/>
    <property type="evidence" value="ECO:0007669"/>
    <property type="project" value="UniProtKB-KW"/>
</dbReference>
<reference evidence="22" key="1">
    <citation type="journal article" date="2014" name="Int. J. Syst. Evol. Microbiol.">
        <title>Complete genome sequence of Corynebacterium casei LMG S-19264T (=DSM 44701T), isolated from a smear-ripened cheese.</title>
        <authorList>
            <consortium name="US DOE Joint Genome Institute (JGI-PGF)"/>
            <person name="Walter F."/>
            <person name="Albersmeier A."/>
            <person name="Kalinowski J."/>
            <person name="Ruckert C."/>
        </authorList>
    </citation>
    <scope>NUCLEOTIDE SEQUENCE</scope>
    <source>
        <strain evidence="22">CGMCC 1.15179</strain>
    </source>
</reference>
<proteinExistence type="inferred from homology"/>
<evidence type="ECO:0000259" key="19">
    <source>
        <dbReference type="Pfam" id="PF04324"/>
    </source>
</evidence>
<evidence type="ECO:0000256" key="7">
    <source>
        <dbReference type="ARBA" id="ARBA00022714"/>
    </source>
</evidence>
<dbReference type="InterPro" id="IPR016156">
    <property type="entry name" value="FAD/NAD-linked_Rdtase_dimer_sf"/>
</dbReference>
<feature type="domain" description="Nitrite/sulphite reductase 4Fe-4S" evidence="17">
    <location>
        <begin position="628"/>
        <end position="768"/>
    </location>
</feature>
<keyword evidence="8 16" id="KW-0479">Metal-binding</keyword>
<keyword evidence="5 16" id="KW-0349">Heme</keyword>
<accession>A0A8J2VCT5</accession>
<evidence type="ECO:0000259" key="21">
    <source>
        <dbReference type="Pfam" id="PF18267"/>
    </source>
</evidence>
<dbReference type="InterPro" id="IPR045854">
    <property type="entry name" value="NO2/SO3_Rdtase_4Fe4S_sf"/>
</dbReference>
<dbReference type="InterPro" id="IPR023753">
    <property type="entry name" value="FAD/NAD-binding_dom"/>
</dbReference>
<dbReference type="AlphaFoldDB" id="A0A8J2VCT5"/>
<dbReference type="CDD" id="cd19944">
    <property type="entry name" value="NirB_Fer2_BFD-like_2"/>
    <property type="match status" value="1"/>
</dbReference>
<reference evidence="22" key="2">
    <citation type="submission" date="2020-09" db="EMBL/GenBank/DDBJ databases">
        <authorList>
            <person name="Sun Q."/>
            <person name="Zhou Y."/>
        </authorList>
    </citation>
    <scope>NUCLEOTIDE SEQUENCE</scope>
    <source>
        <strain evidence="22">CGMCC 1.15179</strain>
    </source>
</reference>
<evidence type="ECO:0000256" key="4">
    <source>
        <dbReference type="ARBA" id="ARBA00022485"/>
    </source>
</evidence>
<evidence type="ECO:0000256" key="5">
    <source>
        <dbReference type="ARBA" id="ARBA00022617"/>
    </source>
</evidence>
<dbReference type="Gene3D" id="3.30.413.10">
    <property type="entry name" value="Sulfite Reductase Hemoprotein, domain 1"/>
    <property type="match status" value="1"/>
</dbReference>
<dbReference type="Gene3D" id="3.50.50.60">
    <property type="entry name" value="FAD/NAD(P)-binding domain"/>
    <property type="match status" value="2"/>
</dbReference>
<dbReference type="InterPro" id="IPR012744">
    <property type="entry name" value="Nitri_red_NirB"/>
</dbReference>
<dbReference type="PRINTS" id="PR00411">
    <property type="entry name" value="PNDRDTASEI"/>
</dbReference>
<comment type="cofactor">
    <cofactor evidence="16">
        <name>siroheme</name>
        <dbReference type="ChEBI" id="CHEBI:60052"/>
    </cofactor>
    <text evidence="16">Binds 1 siroheme per subunit.</text>
</comment>
<evidence type="ECO:0000256" key="13">
    <source>
        <dbReference type="ARBA" id="ARBA00023063"/>
    </source>
</evidence>
<comment type="caution">
    <text evidence="22">The sequence shown here is derived from an EMBL/GenBank/DDBJ whole genome shotgun (WGS) entry which is preliminary data.</text>
</comment>
<evidence type="ECO:0000259" key="18">
    <source>
        <dbReference type="Pfam" id="PF03460"/>
    </source>
</evidence>
<sequence length="806" mass="89201">MSKKKLVLVGNGMAGVNVIEHMLKLARDQYEITIFGKEPHPNYNRTLLSSVLAGDTELEAIVLNGWDWYRENGIQLHAGHAVTKIEIENRTVFAEGGLSARYDELILATGSHPFMLPLPGADKEGVIAFRDIQDCETMIETSKKYRKAVVIGGGLLGLEAARGLLNLGMEVEVVHIFDTLMERQLDSEAARMLRMELEKQGMRFLLEKQTERILGKKRVTGLQFKDGFATDADMVVMAVGIRPNVDLARESGIEVNQGVVVDDWMSTSIPGIHAVGECAEHRGIVYGLVAPHREQAAVLAKRLCGVETEPYEGSVTATKLKVSGVDVFSAGEFRDQPGTRSLRIQDEWKGTYKKVVLSGNRIVGGVLFGDTSDSAALFNWIRNGQEMTEEIHASLTGQGDGGSDTGNAARSLALDDQVCDCNRVSKGTILQAIRKQDLKTVDGVKRCTKAGASCGGCQPLVASILQEELGESFDPAPASRTPICSCTDLTRDEVVEAIREKRLTMVKETMNVLGWKNPEGCPKCRPALNYYLGMIWPEEYEDDRTSRIVNEQRHANIQNDGTYSVVPRMYGGVTSPEELRRIADVAEKYQVRMVKVTGGQRLDLLGVKKEDLPRIWEDLGMPSGHAYAKSVRTVKTCVGADFCRFGTQNSIQMGIDIEKKFEGLDTPHKVKMAVSACPRNCAESGIKDLGVVGVEGGWEIYVGGNGGVHLRAADFLCKVKTREEVLEITGAFLQFYRETAEYWERTSTWLEKIGLAAVKKVVVEDKANRKQLLKRLEKTLQNRKDPWEADVNDPEARRTLYKVTRV</sequence>
<feature type="domain" description="FAD/NAD(P)-binding" evidence="20">
    <location>
        <begin position="5"/>
        <end position="281"/>
    </location>
</feature>
<dbReference type="PRINTS" id="PR00397">
    <property type="entry name" value="SIROHAEM"/>
</dbReference>
<keyword evidence="7" id="KW-0001">2Fe-2S</keyword>
<dbReference type="InterPro" id="IPR036188">
    <property type="entry name" value="FAD/NAD-bd_sf"/>
</dbReference>
<feature type="domain" description="Nitrite/Sulfite reductase ferredoxin-like" evidence="18">
    <location>
        <begin position="558"/>
        <end position="619"/>
    </location>
</feature>
<dbReference type="InterPro" id="IPR006067">
    <property type="entry name" value="NO2/SO3_Rdtase_4Fe4S_dom"/>
</dbReference>
<feature type="domain" description="BFD-like [2Fe-2S]-binding" evidence="19">
    <location>
        <begin position="483"/>
        <end position="532"/>
    </location>
</feature>
<evidence type="ECO:0000313" key="22">
    <source>
        <dbReference type="EMBL" id="GGE15365.1"/>
    </source>
</evidence>
<dbReference type="PANTHER" id="PTHR43809">
    <property type="entry name" value="NITRITE REDUCTASE (NADH) LARGE SUBUNIT"/>
    <property type="match status" value="1"/>
</dbReference>
<dbReference type="SUPFAM" id="SSF51905">
    <property type="entry name" value="FAD/NAD(P)-binding domain"/>
    <property type="match status" value="2"/>
</dbReference>
<dbReference type="SUPFAM" id="SSF56014">
    <property type="entry name" value="Nitrite and sulphite reductase 4Fe-4S domain-like"/>
    <property type="match status" value="1"/>
</dbReference>
<dbReference type="Pfam" id="PF04324">
    <property type="entry name" value="Fer2_BFD"/>
    <property type="match status" value="2"/>
</dbReference>
<keyword evidence="10" id="KW-0560">Oxidoreductase</keyword>
<dbReference type="FunFam" id="1.10.10.1100:FF:000002">
    <property type="entry name" value="Nitrite reductase large subunit"/>
    <property type="match status" value="1"/>
</dbReference>
<evidence type="ECO:0000256" key="16">
    <source>
        <dbReference type="PIRSR" id="PIRSR037149-1"/>
    </source>
</evidence>
<comment type="similarity">
    <text evidence="3">Belongs to the nitrite and sulfite reductase 4Fe-4S domain family.</text>
</comment>
<feature type="binding site" description="axial binding residue" evidence="16">
    <location>
        <position position="681"/>
    </location>
    <ligand>
        <name>siroheme</name>
        <dbReference type="ChEBI" id="CHEBI:60052"/>
    </ligand>
    <ligandPart>
        <name>Fe</name>
        <dbReference type="ChEBI" id="CHEBI:18248"/>
    </ligandPart>
</feature>
<gene>
    <name evidence="22" type="primary">nasD</name>
    <name evidence="22" type="ORF">GCM10011571_16170</name>
</gene>
<dbReference type="UniPathway" id="UPA00653"/>
<dbReference type="Pfam" id="PF01077">
    <property type="entry name" value="NIR_SIR"/>
    <property type="match status" value="1"/>
</dbReference>
<evidence type="ECO:0000256" key="9">
    <source>
        <dbReference type="ARBA" id="ARBA00022827"/>
    </source>
</evidence>
<dbReference type="GO" id="GO:0050661">
    <property type="term" value="F:NADP binding"/>
    <property type="evidence" value="ECO:0007669"/>
    <property type="project" value="UniProtKB-UniRule"/>
</dbReference>
<evidence type="ECO:0000256" key="15">
    <source>
        <dbReference type="PIRNR" id="PIRNR037149"/>
    </source>
</evidence>
<feature type="binding site" evidence="16">
    <location>
        <position position="637"/>
    </location>
    <ligand>
        <name>[4Fe-4S] cluster</name>
        <dbReference type="ChEBI" id="CHEBI:49883"/>
    </ligand>
</feature>
<dbReference type="GO" id="GO:0098809">
    <property type="term" value="F:nitrite reductase activity"/>
    <property type="evidence" value="ECO:0007669"/>
    <property type="project" value="InterPro"/>
</dbReference>
<evidence type="ECO:0000256" key="11">
    <source>
        <dbReference type="ARBA" id="ARBA00023004"/>
    </source>
</evidence>
<dbReference type="InterPro" id="IPR041575">
    <property type="entry name" value="Rubredoxin_C"/>
</dbReference>
<feature type="domain" description="NADH-rubredoxin oxidoreductase C-terminal" evidence="21">
    <location>
        <begin position="317"/>
        <end position="384"/>
    </location>
</feature>
<dbReference type="Gene3D" id="1.10.10.1100">
    <property type="entry name" value="BFD-like [2Fe-2S]-binding domain"/>
    <property type="match status" value="1"/>
</dbReference>
<dbReference type="GO" id="GO:0050660">
    <property type="term" value="F:flavin adenine dinucleotide binding"/>
    <property type="evidence" value="ECO:0007669"/>
    <property type="project" value="UniProtKB-UniRule"/>
</dbReference>
<keyword evidence="12 16" id="KW-0411">Iron-sulfur</keyword>
<dbReference type="Gene3D" id="3.90.480.20">
    <property type="match status" value="1"/>
</dbReference>
<evidence type="ECO:0000256" key="1">
    <source>
        <dbReference type="ARBA" id="ARBA00001974"/>
    </source>
</evidence>
<keyword evidence="9 15" id="KW-0274">FAD</keyword>
<evidence type="ECO:0000256" key="2">
    <source>
        <dbReference type="ARBA" id="ARBA00005096"/>
    </source>
</evidence>
<keyword evidence="4 16" id="KW-0004">4Fe-4S</keyword>
<evidence type="ECO:0000259" key="17">
    <source>
        <dbReference type="Pfam" id="PF01077"/>
    </source>
</evidence>
<dbReference type="InterPro" id="IPR006066">
    <property type="entry name" value="NO2/SO3_Rdtase_FeS/sirohaem_BS"/>
</dbReference>
<evidence type="ECO:0000259" key="20">
    <source>
        <dbReference type="Pfam" id="PF07992"/>
    </source>
</evidence>
<evidence type="ECO:0000256" key="10">
    <source>
        <dbReference type="ARBA" id="ARBA00023002"/>
    </source>
</evidence>
<dbReference type="InterPro" id="IPR041854">
    <property type="entry name" value="BFD-like_2Fe2S-bd_dom_sf"/>
</dbReference>
<dbReference type="PIRSF" id="PIRSF037149">
    <property type="entry name" value="NirB"/>
    <property type="match status" value="1"/>
</dbReference>
<keyword evidence="11 16" id="KW-0408">Iron</keyword>
<feature type="binding site" evidence="16">
    <location>
        <position position="643"/>
    </location>
    <ligand>
        <name>[4Fe-4S] cluster</name>
        <dbReference type="ChEBI" id="CHEBI:49883"/>
    </ligand>
</feature>
<evidence type="ECO:0000256" key="3">
    <source>
        <dbReference type="ARBA" id="ARBA00010429"/>
    </source>
</evidence>
<dbReference type="GO" id="GO:0051537">
    <property type="term" value="F:2 iron, 2 sulfur cluster binding"/>
    <property type="evidence" value="ECO:0007669"/>
    <property type="project" value="UniProtKB-KW"/>
</dbReference>
<dbReference type="PRINTS" id="PR00368">
    <property type="entry name" value="FADPNR"/>
</dbReference>
<evidence type="ECO:0000256" key="8">
    <source>
        <dbReference type="ARBA" id="ARBA00022723"/>
    </source>
</evidence>
<dbReference type="NCBIfam" id="TIGR02374">
    <property type="entry name" value="nitri_red_nirB"/>
    <property type="match status" value="1"/>
</dbReference>
<dbReference type="Pfam" id="PF07992">
    <property type="entry name" value="Pyr_redox_2"/>
    <property type="match status" value="1"/>
</dbReference>